<evidence type="ECO:0000313" key="2">
    <source>
        <dbReference type="EMBL" id="NIY69324.1"/>
    </source>
</evidence>
<dbReference type="PANTHER" id="PTHR23523:SF2">
    <property type="entry name" value="2-NITROIMIDAZOLE TRANSPORTER"/>
    <property type="match status" value="1"/>
</dbReference>
<dbReference type="AlphaFoldDB" id="A0A7X6B0A0"/>
<feature type="transmembrane region" description="Helical" evidence="1">
    <location>
        <begin position="97"/>
        <end position="120"/>
    </location>
</feature>
<keyword evidence="1" id="KW-1133">Transmembrane helix</keyword>
<reference evidence="2 3" key="1">
    <citation type="submission" date="2020-02" db="EMBL/GenBank/DDBJ databases">
        <title>Streptomyces malaysiensis DSM14702 (JHCC583434, PFL_A843) Genome sequencing and assembly.</title>
        <authorList>
            <person name="Samborskyy M."/>
        </authorList>
    </citation>
    <scope>NUCLEOTIDE SEQUENCE [LARGE SCALE GENOMIC DNA]</scope>
    <source>
        <strain evidence="2 3">DSM 14702</strain>
    </source>
</reference>
<comment type="caution">
    <text evidence="2">The sequence shown here is derived from an EMBL/GenBank/DDBJ whole genome shotgun (WGS) entry which is preliminary data.</text>
</comment>
<dbReference type="GO" id="GO:0022857">
    <property type="term" value="F:transmembrane transporter activity"/>
    <property type="evidence" value="ECO:0007669"/>
    <property type="project" value="InterPro"/>
</dbReference>
<organism evidence="2 3">
    <name type="scientific">Streptomyces malaysiensis</name>
    <dbReference type="NCBI Taxonomy" id="92644"/>
    <lineage>
        <taxon>Bacteria</taxon>
        <taxon>Bacillati</taxon>
        <taxon>Actinomycetota</taxon>
        <taxon>Actinomycetes</taxon>
        <taxon>Kitasatosporales</taxon>
        <taxon>Streptomycetaceae</taxon>
        <taxon>Streptomyces</taxon>
        <taxon>Streptomyces violaceusniger group</taxon>
    </lineage>
</organism>
<gene>
    <name evidence="2" type="ORF">SMALB_7441</name>
</gene>
<dbReference type="InterPro" id="IPR036259">
    <property type="entry name" value="MFS_trans_sf"/>
</dbReference>
<dbReference type="Gene3D" id="1.20.1250.20">
    <property type="entry name" value="MFS general substrate transporter like domains"/>
    <property type="match status" value="1"/>
</dbReference>
<dbReference type="InterPro" id="IPR011701">
    <property type="entry name" value="MFS"/>
</dbReference>
<dbReference type="EMBL" id="JAALLH010000001">
    <property type="protein sequence ID" value="NIY69324.1"/>
    <property type="molecule type" value="Genomic_DNA"/>
</dbReference>
<proteinExistence type="predicted"/>
<evidence type="ECO:0008006" key="4">
    <source>
        <dbReference type="Google" id="ProtNLM"/>
    </source>
</evidence>
<dbReference type="InterPro" id="IPR052524">
    <property type="entry name" value="MFS_Cyanate_Porter"/>
</dbReference>
<dbReference type="Pfam" id="PF07690">
    <property type="entry name" value="MFS_1"/>
    <property type="match status" value="1"/>
</dbReference>
<feature type="transmembrane region" description="Helical" evidence="1">
    <location>
        <begin position="41"/>
        <end position="60"/>
    </location>
</feature>
<dbReference type="Proteomes" id="UP000536624">
    <property type="component" value="Unassembled WGS sequence"/>
</dbReference>
<keyword evidence="1" id="KW-0812">Transmembrane</keyword>
<evidence type="ECO:0000256" key="1">
    <source>
        <dbReference type="SAM" id="Phobius"/>
    </source>
</evidence>
<name>A0A7X6B0A0_STRMQ</name>
<dbReference type="SUPFAM" id="SSF103473">
    <property type="entry name" value="MFS general substrate transporter"/>
    <property type="match status" value="1"/>
</dbReference>
<accession>A0A7X6B0A0</accession>
<evidence type="ECO:0000313" key="3">
    <source>
        <dbReference type="Proteomes" id="UP000536624"/>
    </source>
</evidence>
<keyword evidence="1" id="KW-0472">Membrane</keyword>
<dbReference type="PANTHER" id="PTHR23523">
    <property type="match status" value="1"/>
</dbReference>
<sequence length="131" mass="14469">MREYLSDRLALMSTVYLIALHLGALLPPLLAVPLAHSVGWRPALAGWAVIAALSAALWIGTDRTREHRPHPHHVNRLEAEAQPVGVLPKHAWRSPTVWNLTVLFGMASLNVFVSELFPAWCSGWPVGLTTR</sequence>
<protein>
    <recommendedName>
        <fullName evidence="4">MFS transporter</fullName>
    </recommendedName>
</protein>